<dbReference type="AlphaFoldDB" id="A0AAV4Z7A5"/>
<evidence type="ECO:0000313" key="2">
    <source>
        <dbReference type="Proteomes" id="UP001055307"/>
    </source>
</evidence>
<comment type="caution">
    <text evidence="1">The sequence shown here is derived from an EMBL/GenBank/DDBJ whole genome shotgun (WGS) entry which is preliminary data.</text>
</comment>
<organism evidence="1 2">
    <name type="scientific">Methylobacterium bullatum</name>
    <dbReference type="NCBI Taxonomy" id="570505"/>
    <lineage>
        <taxon>Bacteria</taxon>
        <taxon>Pseudomonadati</taxon>
        <taxon>Pseudomonadota</taxon>
        <taxon>Alphaproteobacteria</taxon>
        <taxon>Hyphomicrobiales</taxon>
        <taxon>Methylobacteriaceae</taxon>
        <taxon>Methylobacterium</taxon>
    </lineage>
</organism>
<sequence>MNPERAPPRGRRGRDLTRTRVHSHIKPMNANAFFDILHEAAVAPSALGKPAERGEHKPGVWQVLPLEGRFEIVYEDSRGLWSTRALDARELRLGPGRTLLGGIDHARGGYRGFRVDRMRRLTEEGGPRRNAGILDWLLARAEAQRRQRTELVRSLARRNRPRKRAA</sequence>
<dbReference type="Proteomes" id="UP001055307">
    <property type="component" value="Unassembled WGS sequence"/>
</dbReference>
<keyword evidence="2" id="KW-1185">Reference proteome</keyword>
<protein>
    <submittedName>
        <fullName evidence="1">Uncharacterized protein</fullName>
    </submittedName>
</protein>
<dbReference type="EMBL" id="BPQF01000011">
    <property type="protein sequence ID" value="GJD39702.1"/>
    <property type="molecule type" value="Genomic_DNA"/>
</dbReference>
<reference evidence="1" key="2">
    <citation type="submission" date="2021-08" db="EMBL/GenBank/DDBJ databases">
        <authorList>
            <person name="Tani A."/>
            <person name="Ola A."/>
            <person name="Ogura Y."/>
            <person name="Katsura K."/>
            <person name="Hayashi T."/>
        </authorList>
    </citation>
    <scope>NUCLEOTIDE SEQUENCE</scope>
    <source>
        <strain evidence="1">DSM 21893</strain>
    </source>
</reference>
<reference evidence="1" key="1">
    <citation type="journal article" date="2016" name="Front. Microbiol.">
        <title>Genome Sequence of the Piezophilic, Mesophilic Sulfate-Reducing Bacterium Desulfovibrio indicus J2T.</title>
        <authorList>
            <person name="Cao J."/>
            <person name="Maignien L."/>
            <person name="Shao Z."/>
            <person name="Alain K."/>
            <person name="Jebbar M."/>
        </authorList>
    </citation>
    <scope>NUCLEOTIDE SEQUENCE</scope>
    <source>
        <strain evidence="1">DSM 21893</strain>
    </source>
</reference>
<proteinExistence type="predicted"/>
<accession>A0AAV4Z7A5</accession>
<gene>
    <name evidence="1" type="ORF">OICFNHDK_2165</name>
</gene>
<name>A0AAV4Z7A5_9HYPH</name>
<evidence type="ECO:0000313" key="1">
    <source>
        <dbReference type="EMBL" id="GJD39702.1"/>
    </source>
</evidence>